<feature type="transmembrane region" description="Helical" evidence="1">
    <location>
        <begin position="12"/>
        <end position="31"/>
    </location>
</feature>
<keyword evidence="1" id="KW-1133">Transmembrane helix</keyword>
<dbReference type="EMBL" id="JAAXOO010000004">
    <property type="protein sequence ID" value="NKY34483.1"/>
    <property type="molecule type" value="Genomic_DNA"/>
</dbReference>
<dbReference type="RefSeq" id="WP_068046863.1">
    <property type="nucleotide sequence ID" value="NZ_JAAXOO010000004.1"/>
</dbReference>
<evidence type="ECO:0000313" key="3">
    <source>
        <dbReference type="Proteomes" id="UP000565715"/>
    </source>
</evidence>
<dbReference type="AlphaFoldDB" id="A0A846XIR7"/>
<gene>
    <name evidence="2" type="ORF">HGA13_15585</name>
</gene>
<evidence type="ECO:0000256" key="1">
    <source>
        <dbReference type="SAM" id="Phobius"/>
    </source>
</evidence>
<keyword evidence="1" id="KW-0812">Transmembrane</keyword>
<organism evidence="2 3">
    <name type="scientific">Nocardia speluncae</name>
    <dbReference type="NCBI Taxonomy" id="419477"/>
    <lineage>
        <taxon>Bacteria</taxon>
        <taxon>Bacillati</taxon>
        <taxon>Actinomycetota</taxon>
        <taxon>Actinomycetes</taxon>
        <taxon>Mycobacteriales</taxon>
        <taxon>Nocardiaceae</taxon>
        <taxon>Nocardia</taxon>
    </lineage>
</organism>
<evidence type="ECO:0000313" key="2">
    <source>
        <dbReference type="EMBL" id="NKY34483.1"/>
    </source>
</evidence>
<keyword evidence="1" id="KW-0472">Membrane</keyword>
<keyword evidence="3" id="KW-1185">Reference proteome</keyword>
<feature type="transmembrane region" description="Helical" evidence="1">
    <location>
        <begin position="69"/>
        <end position="89"/>
    </location>
</feature>
<feature type="transmembrane region" description="Helical" evidence="1">
    <location>
        <begin position="101"/>
        <end position="120"/>
    </location>
</feature>
<sequence length="184" mass="18505">MTPRLRLPARLRGAFVGFFSAAASLAGHGLGGGPVDISVSMLLSLAVACLLPVPAVTSRQVSERRVGTVAGVLVAGQVLGHFMLTAGHGHSAGAALLPSPAMSAGHVVAALAAAAMLLSAERSVQAAFGFVVERLAGWLLPRRTETSRLWVPVAACAPIGATTRGLRTAYGGTRAPPRAGGPSA</sequence>
<reference evidence="2 3" key="1">
    <citation type="submission" date="2020-04" db="EMBL/GenBank/DDBJ databases">
        <title>MicrobeNet Type strains.</title>
        <authorList>
            <person name="Nicholson A.C."/>
        </authorList>
    </citation>
    <scope>NUCLEOTIDE SEQUENCE [LARGE SCALE GENOMIC DNA]</scope>
    <source>
        <strain evidence="2 3">DSM 45078</strain>
    </source>
</reference>
<name>A0A846XIR7_9NOCA</name>
<proteinExistence type="predicted"/>
<comment type="caution">
    <text evidence="2">The sequence shown here is derived from an EMBL/GenBank/DDBJ whole genome shotgun (WGS) entry which is preliminary data.</text>
</comment>
<feature type="transmembrane region" description="Helical" evidence="1">
    <location>
        <begin position="37"/>
        <end position="57"/>
    </location>
</feature>
<dbReference type="Proteomes" id="UP000565715">
    <property type="component" value="Unassembled WGS sequence"/>
</dbReference>
<accession>A0A846XIR7</accession>
<protein>
    <submittedName>
        <fullName evidence="2">Uncharacterized protein</fullName>
    </submittedName>
</protein>